<keyword evidence="2" id="KW-0320">Glycogen biosynthesis</keyword>
<keyword evidence="5" id="KW-0548">Nucleotidyltransferase</keyword>
<dbReference type="STRING" id="1121429.SAMN02745133_00069"/>
<dbReference type="InterPro" id="IPR011004">
    <property type="entry name" value="Trimer_LpxA-like_sf"/>
</dbReference>
<dbReference type="Gene3D" id="2.160.10.10">
    <property type="entry name" value="Hexapeptide repeat proteins"/>
    <property type="match status" value="1"/>
</dbReference>
<name>A0A1M4SCN3_9FIRM</name>
<evidence type="ECO:0000259" key="3">
    <source>
        <dbReference type="Pfam" id="PF00483"/>
    </source>
</evidence>
<dbReference type="EMBL" id="FQUY01000001">
    <property type="protein sequence ID" value="SHE29959.1"/>
    <property type="molecule type" value="Genomic_DNA"/>
</dbReference>
<evidence type="ECO:0000313" key="6">
    <source>
        <dbReference type="Proteomes" id="UP000184148"/>
    </source>
</evidence>
<dbReference type="CDD" id="cd02508">
    <property type="entry name" value="ADP_Glucose_PP"/>
    <property type="match status" value="1"/>
</dbReference>
<dbReference type="Gene3D" id="3.90.550.10">
    <property type="entry name" value="Spore Coat Polysaccharide Biosynthesis Protein SpsA, Chain A"/>
    <property type="match status" value="1"/>
</dbReference>
<feature type="domain" description="Glucose-1-phosphate adenylyltransferase/Bifunctional protein GlmU-like C-terminal hexapeptide" evidence="4">
    <location>
        <begin position="286"/>
        <end position="354"/>
    </location>
</feature>
<dbReference type="PANTHER" id="PTHR43523">
    <property type="entry name" value="GLUCOSE-1-PHOSPHATE ADENYLYLTRANSFERASE-RELATED"/>
    <property type="match status" value="1"/>
</dbReference>
<keyword evidence="6" id="KW-1185">Reference proteome</keyword>
<dbReference type="OrthoDB" id="9801810at2"/>
<dbReference type="RefSeq" id="WP_073233956.1">
    <property type="nucleotide sequence ID" value="NZ_FQUY01000001.1"/>
</dbReference>
<proteinExistence type="inferred from homology"/>
<dbReference type="PANTHER" id="PTHR43523:SF6">
    <property type="entry name" value="GLYCOGEN BIOSYNTHESIS PROTEIN GLGD"/>
    <property type="match status" value="1"/>
</dbReference>
<comment type="similarity">
    <text evidence="1">Belongs to the bacterial/plant glucose-1-phosphate adenylyltransferase family.</text>
</comment>
<dbReference type="Proteomes" id="UP000184148">
    <property type="component" value="Unassembled WGS sequence"/>
</dbReference>
<dbReference type="GO" id="GO:0005978">
    <property type="term" value="P:glycogen biosynthetic process"/>
    <property type="evidence" value="ECO:0007669"/>
    <property type="project" value="UniProtKB-KW"/>
</dbReference>
<accession>A0A1M4SCN3</accession>
<evidence type="ECO:0000313" key="5">
    <source>
        <dbReference type="EMBL" id="SHE29959.1"/>
    </source>
</evidence>
<dbReference type="GO" id="GO:0008878">
    <property type="term" value="F:glucose-1-phosphate adenylyltransferase activity"/>
    <property type="evidence" value="ECO:0007669"/>
    <property type="project" value="InterPro"/>
</dbReference>
<organism evidence="5 6">
    <name type="scientific">Desulforamulus putei DSM 12395</name>
    <dbReference type="NCBI Taxonomy" id="1121429"/>
    <lineage>
        <taxon>Bacteria</taxon>
        <taxon>Bacillati</taxon>
        <taxon>Bacillota</taxon>
        <taxon>Clostridia</taxon>
        <taxon>Eubacteriales</taxon>
        <taxon>Peptococcaceae</taxon>
        <taxon>Desulforamulus</taxon>
    </lineage>
</organism>
<dbReference type="InterPro" id="IPR011831">
    <property type="entry name" value="ADP-Glc_PPase"/>
</dbReference>
<evidence type="ECO:0000259" key="4">
    <source>
        <dbReference type="Pfam" id="PF24894"/>
    </source>
</evidence>
<dbReference type="InterPro" id="IPR011832">
    <property type="entry name" value="GlgDAde_trans"/>
</dbReference>
<keyword evidence="5" id="KW-0808">Transferase</keyword>
<dbReference type="SUPFAM" id="SSF53448">
    <property type="entry name" value="Nucleotide-diphospho-sugar transferases"/>
    <property type="match status" value="1"/>
</dbReference>
<gene>
    <name evidence="5" type="ORF">SAMN02745133_00069</name>
</gene>
<dbReference type="InterPro" id="IPR056818">
    <property type="entry name" value="GlmU/GlgC-like_hexapep"/>
</dbReference>
<sequence length="371" mass="42791">MKNVMGIINLMEDEEFLKEISHHRPAAAVPFGGRYRMIDFVLSNMVNSGIRNVGIIVQHKYRALMDHLGNGKEWDLDRKRDGLFYLPPGQGCQQGSYRWDLRHFHTHLDYLQYSRQKYILISGSNMICNIDYRDAFQFHQAMNADITILYKDMENTGEDLSRCHMVETAEDGRIIDLEINPNKMRGSKMSMEMCIMEKSLLVELIHRCYSRGECDLVRDGFIRNLNRLRIYGFPYQGYLAHIDSIQSYYNHSMELLRPEIWQQLFFDKGLIITKVKDGAPTKYSKGSRVHNALIANGCIIEGTVENSIIFRGVKIGQGAHIKDSIIMQKCKIEEGALVENVIADKEVTITKGKHLKGEKNYPMVIMKKTVI</sequence>
<evidence type="ECO:0000256" key="2">
    <source>
        <dbReference type="ARBA" id="ARBA00023056"/>
    </source>
</evidence>
<feature type="domain" description="Nucleotidyl transferase" evidence="3">
    <location>
        <begin position="17"/>
        <end position="185"/>
    </location>
</feature>
<dbReference type="InterPro" id="IPR029044">
    <property type="entry name" value="Nucleotide-diphossugar_trans"/>
</dbReference>
<dbReference type="AlphaFoldDB" id="A0A1M4SCN3"/>
<dbReference type="SUPFAM" id="SSF51161">
    <property type="entry name" value="Trimeric LpxA-like enzymes"/>
    <property type="match status" value="1"/>
</dbReference>
<reference evidence="6" key="1">
    <citation type="submission" date="2016-11" db="EMBL/GenBank/DDBJ databases">
        <authorList>
            <person name="Varghese N."/>
            <person name="Submissions S."/>
        </authorList>
    </citation>
    <scope>NUCLEOTIDE SEQUENCE [LARGE SCALE GENOMIC DNA]</scope>
    <source>
        <strain evidence="6">DSM 12395</strain>
    </source>
</reference>
<protein>
    <submittedName>
        <fullName evidence="5">Glucose-1-phosphate adenylyltransferase</fullName>
    </submittedName>
</protein>
<dbReference type="NCBIfam" id="TIGR02092">
    <property type="entry name" value="glgD"/>
    <property type="match status" value="1"/>
</dbReference>
<dbReference type="CDD" id="cd04651">
    <property type="entry name" value="LbH_G1P_AT_C"/>
    <property type="match status" value="1"/>
</dbReference>
<evidence type="ECO:0000256" key="1">
    <source>
        <dbReference type="ARBA" id="ARBA00010443"/>
    </source>
</evidence>
<dbReference type="Pfam" id="PF00483">
    <property type="entry name" value="NTP_transferase"/>
    <property type="match status" value="1"/>
</dbReference>
<dbReference type="InterPro" id="IPR005835">
    <property type="entry name" value="NTP_transferase_dom"/>
</dbReference>
<dbReference type="Pfam" id="PF24894">
    <property type="entry name" value="Hexapep_GlmU"/>
    <property type="match status" value="1"/>
</dbReference>